<proteinExistence type="predicted"/>
<dbReference type="STRING" id="1802397.A3J43_02065"/>
<accession>A0A1F7UMA0</accession>
<feature type="transmembrane region" description="Helical" evidence="1">
    <location>
        <begin position="214"/>
        <end position="231"/>
    </location>
</feature>
<evidence type="ECO:0008006" key="4">
    <source>
        <dbReference type="Google" id="ProtNLM"/>
    </source>
</evidence>
<feature type="transmembrane region" description="Helical" evidence="1">
    <location>
        <begin position="189"/>
        <end position="207"/>
    </location>
</feature>
<feature type="transmembrane region" description="Helical" evidence="1">
    <location>
        <begin position="376"/>
        <end position="401"/>
    </location>
</feature>
<feature type="transmembrane region" description="Helical" evidence="1">
    <location>
        <begin position="300"/>
        <end position="317"/>
    </location>
</feature>
<organism evidence="2 3">
    <name type="scientific">Candidatus Uhrbacteria bacterium RIFCSPHIGHO2_12_FULL_54_23</name>
    <dbReference type="NCBI Taxonomy" id="1802397"/>
    <lineage>
        <taxon>Bacteria</taxon>
        <taxon>Candidatus Uhriibacteriota</taxon>
    </lineage>
</organism>
<keyword evidence="1" id="KW-1133">Transmembrane helix</keyword>
<feature type="transmembrane region" description="Helical" evidence="1">
    <location>
        <begin position="337"/>
        <end position="356"/>
    </location>
</feature>
<feature type="transmembrane region" description="Helical" evidence="1">
    <location>
        <begin position="261"/>
        <end position="280"/>
    </location>
</feature>
<feature type="transmembrane region" description="Helical" evidence="1">
    <location>
        <begin position="137"/>
        <end position="157"/>
    </location>
</feature>
<dbReference type="EMBL" id="MGEF01000009">
    <property type="protein sequence ID" value="OGL79406.1"/>
    <property type="molecule type" value="Genomic_DNA"/>
</dbReference>
<feature type="transmembrane region" description="Helical" evidence="1">
    <location>
        <begin position="106"/>
        <end position="130"/>
    </location>
</feature>
<comment type="caution">
    <text evidence="2">The sequence shown here is derived from an EMBL/GenBank/DDBJ whole genome shotgun (WGS) entry which is preliminary data.</text>
</comment>
<protein>
    <recommendedName>
        <fullName evidence="4">Glycosyltransferase RgtA/B/C/D-like domain-containing protein</fullName>
    </recommendedName>
</protein>
<name>A0A1F7UMA0_9BACT</name>
<dbReference type="AlphaFoldDB" id="A0A1F7UMA0"/>
<evidence type="ECO:0000313" key="3">
    <source>
        <dbReference type="Proteomes" id="UP000176604"/>
    </source>
</evidence>
<sequence>MSMQPPAFIPWKWIVSISALLIVMTGAPYLYGYVNTPPGGAYTGLHALTPGDFNVYFAQMRQAHEGTLATHNLFSGREGIGSISMANPLWQALGVLGGALHLSPPIMFHLARLLLIPVFLIALWQLIALLLPHRTRVVAGAVVLFSSGIGYFLYPFVPHAETPAGVYAFPMDLWVPESNTFLTLSHSPHLLLALTLFVWILVCFLRAHAAARPFSWQVMGGLTAAVLFSFHPFHIPTLAAVLGAWAIVLGRAAGRRSCATLFVFAALSAPSIGWQAARLLTDEITLDWARQNITLTPPPWDVSAGFGLLLPLAVFGFMRFRRGAGATVLIHNGRVPWLLMAWAVVQLALVYSPFPFQRRLLQGVHVPLALLATEGIVWVAAVFPRTLILRSFAIVLLGLLLTTSTVGTVSRDVALFSARNPIFYLSSPLQEVFRTLETDPHGGVVIAGMTTASFIPAWTGRVVFAAPGAHSFHYDVARRVKAYWFLLGKGTYLQRKEFLVREYISDVVITPVDSIDAQPLLRDPLLRLKFTQDGVYWFIPAKQNLL</sequence>
<feature type="transmembrane region" description="Helical" evidence="1">
    <location>
        <begin position="237"/>
        <end position="254"/>
    </location>
</feature>
<evidence type="ECO:0000256" key="1">
    <source>
        <dbReference type="SAM" id="Phobius"/>
    </source>
</evidence>
<feature type="transmembrane region" description="Helical" evidence="1">
    <location>
        <begin position="12"/>
        <end position="31"/>
    </location>
</feature>
<reference evidence="2 3" key="1">
    <citation type="journal article" date="2016" name="Nat. Commun.">
        <title>Thousands of microbial genomes shed light on interconnected biogeochemical processes in an aquifer system.</title>
        <authorList>
            <person name="Anantharaman K."/>
            <person name="Brown C.T."/>
            <person name="Hug L.A."/>
            <person name="Sharon I."/>
            <person name="Castelle C.J."/>
            <person name="Probst A.J."/>
            <person name="Thomas B.C."/>
            <person name="Singh A."/>
            <person name="Wilkins M.J."/>
            <person name="Karaoz U."/>
            <person name="Brodie E.L."/>
            <person name="Williams K.H."/>
            <person name="Hubbard S.S."/>
            <person name="Banfield J.F."/>
        </authorList>
    </citation>
    <scope>NUCLEOTIDE SEQUENCE [LARGE SCALE GENOMIC DNA]</scope>
</reference>
<evidence type="ECO:0000313" key="2">
    <source>
        <dbReference type="EMBL" id="OGL79406.1"/>
    </source>
</evidence>
<keyword evidence="1" id="KW-0472">Membrane</keyword>
<dbReference type="Proteomes" id="UP000176604">
    <property type="component" value="Unassembled WGS sequence"/>
</dbReference>
<gene>
    <name evidence="2" type="ORF">A3J43_02065</name>
</gene>
<keyword evidence="1" id="KW-0812">Transmembrane</keyword>